<accession>A0A4R9JSS0</accession>
<dbReference type="InterPro" id="IPR000873">
    <property type="entry name" value="AMP-dep_synth/lig_dom"/>
</dbReference>
<dbReference type="PANTHER" id="PTHR36932">
    <property type="entry name" value="CAPSULAR POLYSACCHARIDE BIOSYNTHESIS PROTEIN"/>
    <property type="match status" value="1"/>
</dbReference>
<evidence type="ECO:0000313" key="3">
    <source>
        <dbReference type="Proteomes" id="UP000297609"/>
    </source>
</evidence>
<dbReference type="InterPro" id="IPR042099">
    <property type="entry name" value="ANL_N_sf"/>
</dbReference>
<protein>
    <submittedName>
        <fullName evidence="2">Phenylacetate--CoA ligase family protein</fullName>
    </submittedName>
</protein>
<dbReference type="InterPro" id="IPR053158">
    <property type="entry name" value="CapK_Type1_Caps_Biosynth"/>
</dbReference>
<organism evidence="2 3">
    <name type="scientific">Leptospira kemamanensis</name>
    <dbReference type="NCBI Taxonomy" id="2484942"/>
    <lineage>
        <taxon>Bacteria</taxon>
        <taxon>Pseudomonadati</taxon>
        <taxon>Spirochaetota</taxon>
        <taxon>Spirochaetia</taxon>
        <taxon>Leptospirales</taxon>
        <taxon>Leptospiraceae</taxon>
        <taxon>Leptospira</taxon>
    </lineage>
</organism>
<dbReference type="AlphaFoldDB" id="A0A4R9JSS0"/>
<evidence type="ECO:0000259" key="1">
    <source>
        <dbReference type="Pfam" id="PF00501"/>
    </source>
</evidence>
<keyword evidence="3" id="KW-1185">Reference proteome</keyword>
<dbReference type="GO" id="GO:0016874">
    <property type="term" value="F:ligase activity"/>
    <property type="evidence" value="ECO:0007669"/>
    <property type="project" value="UniProtKB-KW"/>
</dbReference>
<dbReference type="EMBL" id="RQGG01000009">
    <property type="protein sequence ID" value="TGL55771.1"/>
    <property type="molecule type" value="Genomic_DNA"/>
</dbReference>
<dbReference type="OrthoDB" id="580775at2"/>
<keyword evidence="2" id="KW-0436">Ligase</keyword>
<proteinExistence type="predicted"/>
<gene>
    <name evidence="2" type="ORF">EHQ59_03015</name>
</gene>
<evidence type="ECO:0000313" key="2">
    <source>
        <dbReference type="EMBL" id="TGL55771.1"/>
    </source>
</evidence>
<dbReference type="Pfam" id="PF00501">
    <property type="entry name" value="AMP-binding"/>
    <property type="match status" value="1"/>
</dbReference>
<feature type="domain" description="AMP-dependent synthetase/ligase" evidence="1">
    <location>
        <begin position="126"/>
        <end position="327"/>
    </location>
</feature>
<dbReference type="SUPFAM" id="SSF56801">
    <property type="entry name" value="Acetyl-CoA synthetase-like"/>
    <property type="match status" value="1"/>
</dbReference>
<dbReference type="Gene3D" id="3.40.50.12780">
    <property type="entry name" value="N-terminal domain of ligase-like"/>
    <property type="match status" value="1"/>
</dbReference>
<comment type="caution">
    <text evidence="2">The sequence shown here is derived from an EMBL/GenBank/DDBJ whole genome shotgun (WGS) entry which is preliminary data.</text>
</comment>
<reference evidence="2" key="1">
    <citation type="journal article" date="2019" name="PLoS Negl. Trop. Dis.">
        <title>Revisiting the worldwide diversity of Leptospira species in the environment.</title>
        <authorList>
            <person name="Vincent A.T."/>
            <person name="Schiettekatte O."/>
            <person name="Bourhy P."/>
            <person name="Veyrier F.J."/>
            <person name="Picardeau M."/>
        </authorList>
    </citation>
    <scope>NUCLEOTIDE SEQUENCE [LARGE SCALE GENOMIC DNA]</scope>
    <source>
        <strain evidence="2">201702454</strain>
    </source>
</reference>
<sequence length="475" mass="53974">MNKVLDRNRTPLMKEEWNLELEKMTGSPFAPKWNAIIGDRIGEEEFLFVTSFQKDLLHAKEHSLYQTKGTILPFIESYLNTSDFFKKQLQGIPWKQNFELIPFMNRDDLQTKITEIIPNDVNLKEIVINPTSGTTGKPILAPNHSKAIGCYVPLIEFSVERFGVRPIHSPKSTFAIQLCYQENTIVYATCHSLAGGSKFAKINIHPNGWKKPSDLQNFLTESSPQILTGDPYAFESAMQMGIHYKPEAIHSTALELTPALRTRLSAYFQCPVINFYSLNETGPIAYSCPNEPEWMHLLPHDLYVEIISNTTGNPVPTGNVGEIVLTGGRNPFIPLLRYQTGDQGEIQYGPCVCGDHFPRLRLLSGRKPVYFQKQNGEIVNPIDVARILRKNPIIYQFQVEQTNANEWVCRLSLEETTRGNESIWENEKKAIQVELTSLFGEGSVVHIHTDFPLDGKKQIAFLNSYQRKKEQEAKS</sequence>
<dbReference type="PANTHER" id="PTHR36932:SF1">
    <property type="entry name" value="CAPSULAR POLYSACCHARIDE BIOSYNTHESIS PROTEIN"/>
    <property type="match status" value="1"/>
</dbReference>
<name>A0A4R9JSS0_9LEPT</name>
<dbReference type="Proteomes" id="UP000297609">
    <property type="component" value="Unassembled WGS sequence"/>
</dbReference>